<dbReference type="PANTHER" id="PTHR20854">
    <property type="entry name" value="INOSITOL MONOPHOSPHATASE"/>
    <property type="match status" value="1"/>
</dbReference>
<keyword evidence="2 5" id="KW-0479">Metal-binding</keyword>
<evidence type="ECO:0000256" key="1">
    <source>
        <dbReference type="ARBA" id="ARBA00009759"/>
    </source>
</evidence>
<name>A0A1W6N0W5_9HYPH</name>
<dbReference type="Gene3D" id="3.40.190.80">
    <property type="match status" value="1"/>
</dbReference>
<evidence type="ECO:0000256" key="2">
    <source>
        <dbReference type="ARBA" id="ARBA00022723"/>
    </source>
</evidence>
<dbReference type="PANTHER" id="PTHR20854:SF4">
    <property type="entry name" value="INOSITOL-1-MONOPHOSPHATASE-RELATED"/>
    <property type="match status" value="1"/>
</dbReference>
<keyword evidence="7" id="KW-1185">Reference proteome</keyword>
<evidence type="ECO:0000313" key="7">
    <source>
        <dbReference type="Proteomes" id="UP000193978"/>
    </source>
</evidence>
<feature type="binding site" evidence="5">
    <location>
        <position position="76"/>
    </location>
    <ligand>
        <name>Mg(2+)</name>
        <dbReference type="ChEBI" id="CHEBI:18420"/>
        <label>1</label>
        <note>catalytic</note>
    </ligand>
</feature>
<dbReference type="CDD" id="cd01638">
    <property type="entry name" value="CysQ"/>
    <property type="match status" value="1"/>
</dbReference>
<dbReference type="GO" id="GO:0006020">
    <property type="term" value="P:inositol metabolic process"/>
    <property type="evidence" value="ECO:0007669"/>
    <property type="project" value="TreeGrafter"/>
</dbReference>
<dbReference type="PROSITE" id="PS00630">
    <property type="entry name" value="IMP_2"/>
    <property type="match status" value="1"/>
</dbReference>
<dbReference type="InterPro" id="IPR020583">
    <property type="entry name" value="Inositol_monoP_metal-BS"/>
</dbReference>
<accession>A0A1W6N0W5</accession>
<dbReference type="OrthoDB" id="9785695at2"/>
<dbReference type="InterPro" id="IPR020550">
    <property type="entry name" value="Inositol_monophosphatase_CS"/>
</dbReference>
<proteinExistence type="inferred from homology"/>
<feature type="binding site" evidence="5">
    <location>
        <position position="97"/>
    </location>
    <ligand>
        <name>Mg(2+)</name>
        <dbReference type="ChEBI" id="CHEBI:18420"/>
        <label>1</label>
        <note>catalytic</note>
    </ligand>
</feature>
<keyword evidence="3" id="KW-0378">Hydrolase</keyword>
<protein>
    <submittedName>
        <fullName evidence="6">3'(2'),5'-bisphosphate nucleotidase CysQ</fullName>
    </submittedName>
</protein>
<dbReference type="GO" id="GO:0008934">
    <property type="term" value="F:inositol monophosphate 1-phosphatase activity"/>
    <property type="evidence" value="ECO:0007669"/>
    <property type="project" value="TreeGrafter"/>
</dbReference>
<evidence type="ECO:0000313" key="6">
    <source>
        <dbReference type="EMBL" id="ARN83457.1"/>
    </source>
</evidence>
<dbReference type="GO" id="GO:0007165">
    <property type="term" value="P:signal transduction"/>
    <property type="evidence" value="ECO:0007669"/>
    <property type="project" value="TreeGrafter"/>
</dbReference>
<organism evidence="6 7">
    <name type="scientific">Methylocystis bryophila</name>
    <dbReference type="NCBI Taxonomy" id="655015"/>
    <lineage>
        <taxon>Bacteria</taxon>
        <taxon>Pseudomonadati</taxon>
        <taxon>Pseudomonadota</taxon>
        <taxon>Alphaproteobacteria</taxon>
        <taxon>Hyphomicrobiales</taxon>
        <taxon>Methylocystaceae</taxon>
        <taxon>Methylocystis</taxon>
    </lineage>
</organism>
<dbReference type="PRINTS" id="PR00377">
    <property type="entry name" value="IMPHPHTASES"/>
</dbReference>
<dbReference type="STRING" id="655015.B1812_07130"/>
<evidence type="ECO:0000256" key="4">
    <source>
        <dbReference type="ARBA" id="ARBA00022842"/>
    </source>
</evidence>
<comment type="cofactor">
    <cofactor evidence="5">
        <name>Mg(2+)</name>
        <dbReference type="ChEBI" id="CHEBI:18420"/>
    </cofactor>
</comment>
<evidence type="ECO:0000256" key="5">
    <source>
        <dbReference type="PIRSR" id="PIRSR600760-2"/>
    </source>
</evidence>
<dbReference type="SUPFAM" id="SSF56655">
    <property type="entry name" value="Carbohydrate phosphatase"/>
    <property type="match status" value="1"/>
</dbReference>
<dbReference type="Gene3D" id="3.30.540.10">
    <property type="entry name" value="Fructose-1,6-Bisphosphatase, subunit A, domain 1"/>
    <property type="match status" value="1"/>
</dbReference>
<feature type="binding site" evidence="5">
    <location>
        <position position="214"/>
    </location>
    <ligand>
        <name>Mg(2+)</name>
        <dbReference type="ChEBI" id="CHEBI:18420"/>
        <label>1</label>
        <note>catalytic</note>
    </ligand>
</feature>
<sequence>MQGFPADLRKLASRLEQLAREAGAIALTDFRLGERTSAEIRLKGGGSPVTDADIAVDRFLQQGAKAILPEAGWLSEESADNPERLERDWLFIVDPIDGTTAFLRGDPRWCVSLALIDKGRPVVGVVHAPALDHTFLALRGGGAFLNEEAIGVSARADLQGAAFVAPTEYQDVLGDSLYELHFVKRNPSLALRIAQIAMGDADVAIAKPNARDWDIAAADVILSEAGGALVELDGDALTYNRPNPRRDMLVAAPKALLGESLALAKAAARRGS</sequence>
<dbReference type="PROSITE" id="PS00629">
    <property type="entry name" value="IMP_1"/>
    <property type="match status" value="1"/>
</dbReference>
<dbReference type="GO" id="GO:0046872">
    <property type="term" value="F:metal ion binding"/>
    <property type="evidence" value="ECO:0007669"/>
    <property type="project" value="UniProtKB-KW"/>
</dbReference>
<keyword evidence="4 5" id="KW-0460">Magnesium</keyword>
<dbReference type="EMBL" id="CP019948">
    <property type="protein sequence ID" value="ARN83457.1"/>
    <property type="molecule type" value="Genomic_DNA"/>
</dbReference>
<comment type="similarity">
    <text evidence="1">Belongs to the inositol monophosphatase superfamily.</text>
</comment>
<feature type="binding site" evidence="5">
    <location>
        <position position="96"/>
    </location>
    <ligand>
        <name>Mg(2+)</name>
        <dbReference type="ChEBI" id="CHEBI:18420"/>
        <label>1</label>
        <note>catalytic</note>
    </ligand>
</feature>
<dbReference type="KEGG" id="mbry:B1812_07130"/>
<reference evidence="6 7" key="1">
    <citation type="submission" date="2017-02" db="EMBL/GenBank/DDBJ databases">
        <authorList>
            <person name="Peterson S.W."/>
        </authorList>
    </citation>
    <scope>NUCLEOTIDE SEQUENCE [LARGE SCALE GENOMIC DNA]</scope>
    <source>
        <strain evidence="6 7">S285</strain>
    </source>
</reference>
<dbReference type="AlphaFoldDB" id="A0A1W6N0W5"/>
<dbReference type="Proteomes" id="UP000193978">
    <property type="component" value="Chromosome"/>
</dbReference>
<evidence type="ECO:0000256" key="3">
    <source>
        <dbReference type="ARBA" id="ARBA00022801"/>
    </source>
</evidence>
<dbReference type="Pfam" id="PF00459">
    <property type="entry name" value="Inositol_P"/>
    <property type="match status" value="1"/>
</dbReference>
<feature type="binding site" evidence="5">
    <location>
        <position position="94"/>
    </location>
    <ligand>
        <name>Mg(2+)</name>
        <dbReference type="ChEBI" id="CHEBI:18420"/>
        <label>1</label>
        <note>catalytic</note>
    </ligand>
</feature>
<dbReference type="GO" id="GO:0046854">
    <property type="term" value="P:phosphatidylinositol phosphate biosynthetic process"/>
    <property type="evidence" value="ECO:0007669"/>
    <property type="project" value="InterPro"/>
</dbReference>
<gene>
    <name evidence="6" type="ORF">B1812_07130</name>
</gene>
<dbReference type="InterPro" id="IPR000760">
    <property type="entry name" value="Inositol_monophosphatase-like"/>
</dbReference>